<reference evidence="18" key="1">
    <citation type="submission" date="2022-06" db="EMBL/GenBank/DDBJ databases">
        <title>Complete Genome Sequence of Arcanobacterium pinnipediorum strain DSM 28752 isolated from a harbour seal.</title>
        <authorList>
            <person name="Borowiak M."/>
            <person name="Kreitlow A."/>
            <person name="Alssahen M."/>
            <person name="Malorny B."/>
            <person name="Laemmler C."/>
            <person name="Prenger-Berninghoff E."/>
            <person name="Siebert U."/>
            <person name="Ploetz M."/>
            <person name="Abdulmawjood A."/>
        </authorList>
    </citation>
    <scope>NUCLEOTIDE SEQUENCE</scope>
    <source>
        <strain evidence="18">DSM 28752</strain>
    </source>
</reference>
<evidence type="ECO:0000256" key="10">
    <source>
        <dbReference type="ARBA" id="ARBA00022984"/>
    </source>
</evidence>
<evidence type="ECO:0000256" key="13">
    <source>
        <dbReference type="ARBA" id="ARBA00047833"/>
    </source>
</evidence>
<dbReference type="SUPFAM" id="SSF53623">
    <property type="entry name" value="MurD-like peptide ligases, catalytic domain"/>
    <property type="match status" value="1"/>
</dbReference>
<comment type="pathway">
    <text evidence="2 14">Cell wall biogenesis; peptidoglycan biosynthesis.</text>
</comment>
<dbReference type="SUPFAM" id="SSF53244">
    <property type="entry name" value="MurD-like peptide ligases, peptide-binding domain"/>
    <property type="match status" value="1"/>
</dbReference>
<name>A0ABY5AIW4_9ACTO</name>
<dbReference type="Gene3D" id="3.40.1190.10">
    <property type="entry name" value="Mur-like, catalytic domain"/>
    <property type="match status" value="1"/>
</dbReference>
<keyword evidence="11 14" id="KW-0131">Cell cycle</keyword>
<evidence type="ECO:0000313" key="19">
    <source>
        <dbReference type="Proteomes" id="UP001056109"/>
    </source>
</evidence>
<dbReference type="InterPro" id="IPR036565">
    <property type="entry name" value="Mur-like_cat_sf"/>
</dbReference>
<comment type="function">
    <text evidence="14">Cell wall formation.</text>
</comment>
<evidence type="ECO:0000256" key="7">
    <source>
        <dbReference type="ARBA" id="ARBA00022741"/>
    </source>
</evidence>
<keyword evidence="5 14" id="KW-0436">Ligase</keyword>
<accession>A0ABY5AIW4</accession>
<evidence type="ECO:0000256" key="1">
    <source>
        <dbReference type="ARBA" id="ARBA00004496"/>
    </source>
</evidence>
<keyword evidence="12 14" id="KW-0961">Cell wall biogenesis/degradation</keyword>
<dbReference type="InterPro" id="IPR050061">
    <property type="entry name" value="MurCDEF_pg_biosynth"/>
</dbReference>
<protein>
    <recommendedName>
        <fullName evidence="3 14">UDP-N-acetylmuramate--L-alanine ligase</fullName>
        <ecNumber evidence="3 14">6.3.2.8</ecNumber>
    </recommendedName>
    <alternativeName>
        <fullName evidence="14">UDP-N-acetylmuramoyl-L-alanine synthetase</fullName>
    </alternativeName>
</protein>
<dbReference type="InterPro" id="IPR004101">
    <property type="entry name" value="Mur_ligase_C"/>
</dbReference>
<keyword evidence="19" id="KW-1185">Reference proteome</keyword>
<dbReference type="Proteomes" id="UP001056109">
    <property type="component" value="Chromosome"/>
</dbReference>
<dbReference type="SUPFAM" id="SSF51984">
    <property type="entry name" value="MurCD N-terminal domain"/>
    <property type="match status" value="1"/>
</dbReference>
<evidence type="ECO:0000259" key="16">
    <source>
        <dbReference type="Pfam" id="PF02875"/>
    </source>
</evidence>
<dbReference type="Pfam" id="PF08245">
    <property type="entry name" value="Mur_ligase_M"/>
    <property type="match status" value="1"/>
</dbReference>
<comment type="similarity">
    <text evidence="14">Belongs to the MurCDEF family.</text>
</comment>
<dbReference type="RefSeq" id="WP_252673882.1">
    <property type="nucleotide sequence ID" value="NZ_CP099547.1"/>
</dbReference>
<dbReference type="EC" id="6.3.2.8" evidence="3 14"/>
<dbReference type="PANTHER" id="PTHR43445">
    <property type="entry name" value="UDP-N-ACETYLMURAMATE--L-ALANINE LIGASE-RELATED"/>
    <property type="match status" value="1"/>
</dbReference>
<evidence type="ECO:0000256" key="14">
    <source>
        <dbReference type="HAMAP-Rule" id="MF_00046"/>
    </source>
</evidence>
<evidence type="ECO:0000259" key="15">
    <source>
        <dbReference type="Pfam" id="PF01225"/>
    </source>
</evidence>
<dbReference type="InterPro" id="IPR005758">
    <property type="entry name" value="UDP-N-AcMur_Ala_ligase_MurC"/>
</dbReference>
<evidence type="ECO:0000256" key="6">
    <source>
        <dbReference type="ARBA" id="ARBA00022618"/>
    </source>
</evidence>
<keyword evidence="7 14" id="KW-0547">Nucleotide-binding</keyword>
<evidence type="ECO:0000313" key="18">
    <source>
        <dbReference type="EMBL" id="USR80032.1"/>
    </source>
</evidence>
<feature type="domain" description="Mur ligase C-terminal" evidence="16">
    <location>
        <begin position="310"/>
        <end position="435"/>
    </location>
</feature>
<keyword evidence="9 14" id="KW-0133">Cell shape</keyword>
<dbReference type="InterPro" id="IPR000713">
    <property type="entry name" value="Mur_ligase_N"/>
</dbReference>
<feature type="domain" description="Mur ligase central" evidence="17">
    <location>
        <begin position="162"/>
        <end position="287"/>
    </location>
</feature>
<sequence length="450" mass="47455">MKFHLIGIGGAGMSVVARLLQAEGHEVCGSDREDSAVVAQLRALGIEVHIGHESANVGADATVVYSTAIKSDNPEIEIARKRGQAIWHRSQALAFASGERDFIAVAGAHGKTSTSAMIAVGLEHLGADPSRAIGGHLADGKPGGYLGSGDILVAEADESDGSFLNYQPRIAVVTNVEPDHLDHYGSPEKFEQAFVDFAQRIVPGGLLVCCADDPGGRRLAQSARRAGIRVATYGTQPYIDDHCQVSISSAPEGLSSVIVSRGRTETEIDLLVPGHHMALNAVGAWIACCELGFDPTAVGQALASFRGTGRRFELRGTAGGVRVIDDYAHHPTEVQATLRTARSMTNGRILVLFQPHLYSRTKNFASSFASALDLADEVIVTSVYAAREVESDGVDGDAIVAHLPKAHFEPDMFRAAHQIAQLAQPGDVILTMGAGNITSVGTDIIAELAS</sequence>
<dbReference type="Gene3D" id="3.90.190.20">
    <property type="entry name" value="Mur ligase, C-terminal domain"/>
    <property type="match status" value="1"/>
</dbReference>
<evidence type="ECO:0000256" key="3">
    <source>
        <dbReference type="ARBA" id="ARBA00012211"/>
    </source>
</evidence>
<evidence type="ECO:0000256" key="5">
    <source>
        <dbReference type="ARBA" id="ARBA00022598"/>
    </source>
</evidence>
<comment type="subcellular location">
    <subcellularLocation>
        <location evidence="1 14">Cytoplasm</location>
    </subcellularLocation>
</comment>
<dbReference type="HAMAP" id="MF_00046">
    <property type="entry name" value="MurC"/>
    <property type="match status" value="1"/>
</dbReference>
<gene>
    <name evidence="14 18" type="primary">murC</name>
    <name evidence="18" type="ORF">NG665_03390</name>
</gene>
<dbReference type="NCBIfam" id="TIGR01082">
    <property type="entry name" value="murC"/>
    <property type="match status" value="1"/>
</dbReference>
<dbReference type="Pfam" id="PF02875">
    <property type="entry name" value="Mur_ligase_C"/>
    <property type="match status" value="1"/>
</dbReference>
<evidence type="ECO:0000256" key="12">
    <source>
        <dbReference type="ARBA" id="ARBA00023316"/>
    </source>
</evidence>
<evidence type="ECO:0000256" key="9">
    <source>
        <dbReference type="ARBA" id="ARBA00022960"/>
    </source>
</evidence>
<dbReference type="Pfam" id="PF01225">
    <property type="entry name" value="Mur_ligase"/>
    <property type="match status" value="1"/>
</dbReference>
<keyword evidence="8 14" id="KW-0067">ATP-binding</keyword>
<comment type="catalytic activity">
    <reaction evidence="13 14">
        <text>UDP-N-acetyl-alpha-D-muramate + L-alanine + ATP = UDP-N-acetyl-alpha-D-muramoyl-L-alanine + ADP + phosphate + H(+)</text>
        <dbReference type="Rhea" id="RHEA:23372"/>
        <dbReference type="ChEBI" id="CHEBI:15378"/>
        <dbReference type="ChEBI" id="CHEBI:30616"/>
        <dbReference type="ChEBI" id="CHEBI:43474"/>
        <dbReference type="ChEBI" id="CHEBI:57972"/>
        <dbReference type="ChEBI" id="CHEBI:70757"/>
        <dbReference type="ChEBI" id="CHEBI:83898"/>
        <dbReference type="ChEBI" id="CHEBI:456216"/>
        <dbReference type="EC" id="6.3.2.8"/>
    </reaction>
</comment>
<dbReference type="InterPro" id="IPR013221">
    <property type="entry name" value="Mur_ligase_cen"/>
</dbReference>
<dbReference type="EMBL" id="CP099547">
    <property type="protein sequence ID" value="USR80032.1"/>
    <property type="molecule type" value="Genomic_DNA"/>
</dbReference>
<feature type="binding site" evidence="14">
    <location>
        <begin position="107"/>
        <end position="113"/>
    </location>
    <ligand>
        <name>ATP</name>
        <dbReference type="ChEBI" id="CHEBI:30616"/>
    </ligand>
</feature>
<evidence type="ECO:0000256" key="11">
    <source>
        <dbReference type="ARBA" id="ARBA00023306"/>
    </source>
</evidence>
<dbReference type="GO" id="GO:0008763">
    <property type="term" value="F:UDP-N-acetylmuramate-L-alanine ligase activity"/>
    <property type="evidence" value="ECO:0007669"/>
    <property type="project" value="UniProtKB-EC"/>
</dbReference>
<keyword evidence="4 14" id="KW-0963">Cytoplasm</keyword>
<evidence type="ECO:0000259" key="17">
    <source>
        <dbReference type="Pfam" id="PF08245"/>
    </source>
</evidence>
<organism evidence="18 19">
    <name type="scientific">Arcanobacterium pinnipediorum</name>
    <dbReference type="NCBI Taxonomy" id="1503041"/>
    <lineage>
        <taxon>Bacteria</taxon>
        <taxon>Bacillati</taxon>
        <taxon>Actinomycetota</taxon>
        <taxon>Actinomycetes</taxon>
        <taxon>Actinomycetales</taxon>
        <taxon>Actinomycetaceae</taxon>
        <taxon>Arcanobacterium</taxon>
    </lineage>
</organism>
<dbReference type="InterPro" id="IPR036615">
    <property type="entry name" value="Mur_ligase_C_dom_sf"/>
</dbReference>
<proteinExistence type="inferred from homology"/>
<keyword evidence="6 14" id="KW-0132">Cell division</keyword>
<keyword evidence="10 14" id="KW-0573">Peptidoglycan synthesis</keyword>
<evidence type="ECO:0000256" key="8">
    <source>
        <dbReference type="ARBA" id="ARBA00022840"/>
    </source>
</evidence>
<dbReference type="Gene3D" id="3.40.50.720">
    <property type="entry name" value="NAD(P)-binding Rossmann-like Domain"/>
    <property type="match status" value="1"/>
</dbReference>
<dbReference type="PANTHER" id="PTHR43445:SF3">
    <property type="entry name" value="UDP-N-ACETYLMURAMATE--L-ALANINE LIGASE"/>
    <property type="match status" value="1"/>
</dbReference>
<evidence type="ECO:0000256" key="2">
    <source>
        <dbReference type="ARBA" id="ARBA00004752"/>
    </source>
</evidence>
<evidence type="ECO:0000256" key="4">
    <source>
        <dbReference type="ARBA" id="ARBA00022490"/>
    </source>
</evidence>
<feature type="domain" description="Mur ligase N-terminal catalytic" evidence="15">
    <location>
        <begin position="3"/>
        <end position="94"/>
    </location>
</feature>